<evidence type="ECO:0000259" key="8">
    <source>
        <dbReference type="Pfam" id="PF03712"/>
    </source>
</evidence>
<reference evidence="9" key="1">
    <citation type="submission" date="2017-07" db="EMBL/GenBank/DDBJ databases">
        <authorList>
            <person name="Mikheyev A."/>
            <person name="Grau M."/>
        </authorList>
    </citation>
    <scope>NUCLEOTIDE SEQUENCE</scope>
    <source>
        <tissue evidence="9">Venom_gland</tissue>
    </source>
</reference>
<evidence type="ECO:0000256" key="7">
    <source>
        <dbReference type="SAM" id="MobiDB-lite"/>
    </source>
</evidence>
<comment type="subcellular location">
    <subcellularLocation>
        <location evidence="2">Cytoplasmic vesicle</location>
        <location evidence="2">Secretory vesicle membrane</location>
        <topology evidence="2">Single-pass membrane protein</topology>
    </subcellularLocation>
</comment>
<dbReference type="InterPro" id="IPR008977">
    <property type="entry name" value="PHM/PNGase_F_dom_sf"/>
</dbReference>
<evidence type="ECO:0000256" key="1">
    <source>
        <dbReference type="ARBA" id="ARBA00001973"/>
    </source>
</evidence>
<keyword evidence="4" id="KW-0847">Vitamin C</keyword>
<dbReference type="PANTHER" id="PTHR10157">
    <property type="entry name" value="DOPAMINE BETA HYDROXYLASE RELATED"/>
    <property type="match status" value="1"/>
</dbReference>
<evidence type="ECO:0000256" key="4">
    <source>
        <dbReference type="ARBA" id="ARBA00022896"/>
    </source>
</evidence>
<evidence type="ECO:0000256" key="5">
    <source>
        <dbReference type="ARBA" id="ARBA00022989"/>
    </source>
</evidence>
<dbReference type="GO" id="GO:0030667">
    <property type="term" value="C:secretory granule membrane"/>
    <property type="evidence" value="ECO:0007669"/>
    <property type="project" value="TreeGrafter"/>
</dbReference>
<dbReference type="GO" id="GO:0031418">
    <property type="term" value="F:L-ascorbic acid binding"/>
    <property type="evidence" value="ECO:0007669"/>
    <property type="project" value="UniProtKB-KW"/>
</dbReference>
<dbReference type="InterPro" id="IPR024548">
    <property type="entry name" value="Cu2_monoox_C"/>
</dbReference>
<reference evidence="9" key="2">
    <citation type="submission" date="2017-11" db="EMBL/GenBank/DDBJ databases">
        <title>Coralsnake Venomics: Analyses of Venom Gland Transcriptomes and Proteomes of Six Brazilian Taxa.</title>
        <authorList>
            <person name="Aird S.D."/>
            <person name="Jorge da Silva N."/>
            <person name="Qiu L."/>
            <person name="Villar-Briones A."/>
            <person name="Aparecida-Saddi V."/>
            <person name="Campos-Telles M.P."/>
            <person name="Grau M."/>
            <person name="Mikheyev A.S."/>
        </authorList>
    </citation>
    <scope>NUCLEOTIDE SEQUENCE</scope>
    <source>
        <tissue evidence="9">Venom_gland</tissue>
    </source>
</reference>
<evidence type="ECO:0000256" key="3">
    <source>
        <dbReference type="ARBA" id="ARBA00022692"/>
    </source>
</evidence>
<organism evidence="9">
    <name type="scientific">Micrurus surinamensis</name>
    <name type="common">Surinam coral snake</name>
    <dbReference type="NCBI Taxonomy" id="129470"/>
    <lineage>
        <taxon>Eukaryota</taxon>
        <taxon>Metazoa</taxon>
        <taxon>Chordata</taxon>
        <taxon>Craniata</taxon>
        <taxon>Vertebrata</taxon>
        <taxon>Euteleostomi</taxon>
        <taxon>Lepidosauria</taxon>
        <taxon>Squamata</taxon>
        <taxon>Bifurcata</taxon>
        <taxon>Unidentata</taxon>
        <taxon>Episquamata</taxon>
        <taxon>Toxicofera</taxon>
        <taxon>Serpentes</taxon>
        <taxon>Colubroidea</taxon>
        <taxon>Elapidae</taxon>
        <taxon>Elapinae</taxon>
        <taxon>Micrurus</taxon>
    </lineage>
</organism>
<keyword evidence="3" id="KW-0812">Transmembrane</keyword>
<dbReference type="InterPro" id="IPR000945">
    <property type="entry name" value="DBH-like"/>
</dbReference>
<protein>
    <recommendedName>
        <fullName evidence="8">Copper type II ascorbate-dependent monooxygenase C-terminal domain-containing protein</fullName>
    </recommendedName>
</protein>
<dbReference type="AlphaFoldDB" id="A0A2D4PPC4"/>
<dbReference type="GO" id="GO:0042421">
    <property type="term" value="P:norepinephrine biosynthetic process"/>
    <property type="evidence" value="ECO:0007669"/>
    <property type="project" value="TreeGrafter"/>
</dbReference>
<dbReference type="SUPFAM" id="SSF49742">
    <property type="entry name" value="PHM/PNGase F"/>
    <property type="match status" value="1"/>
</dbReference>
<proteinExistence type="predicted"/>
<name>A0A2D4PPC4_MICSU</name>
<keyword evidence="5" id="KW-1133">Transmembrane helix</keyword>
<evidence type="ECO:0000256" key="2">
    <source>
        <dbReference type="ARBA" id="ARBA00004160"/>
    </source>
</evidence>
<sequence>MEEMCVNYVHYYPQTELELCKSAIDPGYLHRYFQLLDRFSDEDICTCPGASVPRQFSSVSWNLFSREVLRALYSSAPISMHCNKSSALQFPGEWEKQPLPKITQVLPTPAPAHCEDHSPLGPTRVKLAKAQ</sequence>
<evidence type="ECO:0000313" key="9">
    <source>
        <dbReference type="EMBL" id="LAB59308.1"/>
    </source>
</evidence>
<feature type="domain" description="Copper type II ascorbate-dependent monooxygenase C-terminal" evidence="8">
    <location>
        <begin position="2"/>
        <end position="33"/>
    </location>
</feature>
<dbReference type="Pfam" id="PF03712">
    <property type="entry name" value="Cu2_monoox_C"/>
    <property type="match status" value="1"/>
</dbReference>
<dbReference type="GO" id="GO:0004500">
    <property type="term" value="F:dopamine beta-monooxygenase activity"/>
    <property type="evidence" value="ECO:0007669"/>
    <property type="project" value="InterPro"/>
</dbReference>
<dbReference type="GO" id="GO:0030658">
    <property type="term" value="C:transport vesicle membrane"/>
    <property type="evidence" value="ECO:0007669"/>
    <property type="project" value="UniProtKB-SubCell"/>
</dbReference>
<dbReference type="EMBL" id="IACN01085475">
    <property type="protein sequence ID" value="LAB59308.1"/>
    <property type="molecule type" value="Transcribed_RNA"/>
</dbReference>
<dbReference type="PANTHER" id="PTHR10157:SF29">
    <property type="entry name" value="DOPAMINE BETA-HYDROXYLASE"/>
    <property type="match status" value="1"/>
</dbReference>
<feature type="region of interest" description="Disordered" evidence="7">
    <location>
        <begin position="109"/>
        <end position="131"/>
    </location>
</feature>
<dbReference type="GO" id="GO:0042420">
    <property type="term" value="P:dopamine catabolic process"/>
    <property type="evidence" value="ECO:0007669"/>
    <property type="project" value="TreeGrafter"/>
</dbReference>
<comment type="cofactor">
    <cofactor evidence="1">
        <name>Cu(2+)</name>
        <dbReference type="ChEBI" id="CHEBI:29036"/>
    </cofactor>
</comment>
<keyword evidence="6" id="KW-0472">Membrane</keyword>
<evidence type="ECO:0000256" key="6">
    <source>
        <dbReference type="ARBA" id="ARBA00023136"/>
    </source>
</evidence>
<accession>A0A2D4PPC4</accession>
<dbReference type="GO" id="GO:0006589">
    <property type="term" value="P:octopamine biosynthetic process"/>
    <property type="evidence" value="ECO:0007669"/>
    <property type="project" value="TreeGrafter"/>
</dbReference>
<dbReference type="GO" id="GO:0005615">
    <property type="term" value="C:extracellular space"/>
    <property type="evidence" value="ECO:0007669"/>
    <property type="project" value="TreeGrafter"/>
</dbReference>
<dbReference type="GO" id="GO:0005507">
    <property type="term" value="F:copper ion binding"/>
    <property type="evidence" value="ECO:0007669"/>
    <property type="project" value="TreeGrafter"/>
</dbReference>